<evidence type="ECO:0000256" key="3">
    <source>
        <dbReference type="ARBA" id="ARBA00022692"/>
    </source>
</evidence>
<reference evidence="10 11" key="1">
    <citation type="submission" date="2023-07" db="EMBL/GenBank/DDBJ databases">
        <title>Sorghum-associated microbial communities from plants grown in Nebraska, USA.</title>
        <authorList>
            <person name="Schachtman D."/>
        </authorList>
    </citation>
    <scope>NUCLEOTIDE SEQUENCE [LARGE SCALE GENOMIC DNA]</scope>
    <source>
        <strain evidence="10 11">DS1781</strain>
    </source>
</reference>
<feature type="domain" description="Cation efflux protein transmembrane" evidence="9">
    <location>
        <begin position="29"/>
        <end position="245"/>
    </location>
</feature>
<evidence type="ECO:0000259" key="9">
    <source>
        <dbReference type="Pfam" id="PF01545"/>
    </source>
</evidence>
<dbReference type="SUPFAM" id="SSF161111">
    <property type="entry name" value="Cation efflux protein transmembrane domain-like"/>
    <property type="match status" value="1"/>
</dbReference>
<comment type="caution">
    <text evidence="10">The sequence shown here is derived from an EMBL/GenBank/DDBJ whole genome shotgun (WGS) entry which is preliminary data.</text>
</comment>
<evidence type="ECO:0000313" key="10">
    <source>
        <dbReference type="EMBL" id="MDR6538775.1"/>
    </source>
</evidence>
<sequence>MHTHDLSGWRHEHRFQEDSRAAERSTRLVMWITAVAMLLEIGAGWWFNSMALLADGWHMSSHAVAIGLSAFAYAAARRYAGDRRFAFGTWKIEVLGGFASALFLLGIALLMVVGSLERLWTPVAIHYQEAMVVAVLGLAVNLLCAWLLGRTRHHDGHDHDHHQDREHGHGHGHAHAHAHGHDLNLRSAYLHVLADAATSVLAILALAGGWLYGWGWLDPLMGIVGAVLVASWARGLLVDTGKVLLDREMDHPVVEEIREGVEQGLADSETRIADLHVWRVGPGAYACALSVVTHSSTLTPDEVRATFTIHEEIRHSTIEIHRCRATA</sequence>
<feature type="transmembrane region" description="Helical" evidence="8">
    <location>
        <begin position="92"/>
        <end position="113"/>
    </location>
</feature>
<feature type="region of interest" description="Disordered" evidence="7">
    <location>
        <begin position="157"/>
        <end position="177"/>
    </location>
</feature>
<keyword evidence="3 8" id="KW-0812">Transmembrane</keyword>
<feature type="transmembrane region" description="Helical" evidence="8">
    <location>
        <begin position="192"/>
        <end position="213"/>
    </location>
</feature>
<accession>A0ABU1NJY6</accession>
<dbReference type="InterPro" id="IPR027469">
    <property type="entry name" value="Cation_efflux_TMD_sf"/>
</dbReference>
<keyword evidence="6 8" id="KW-0472">Membrane</keyword>
<dbReference type="InterPro" id="IPR002524">
    <property type="entry name" value="Cation_efflux"/>
</dbReference>
<dbReference type="InterPro" id="IPR045316">
    <property type="entry name" value="Msc2-like"/>
</dbReference>
<proteinExistence type="predicted"/>
<keyword evidence="5" id="KW-0406">Ion transport</keyword>
<dbReference type="PANTHER" id="PTHR45755">
    <property type="match status" value="1"/>
</dbReference>
<feature type="compositionally biased region" description="Basic and acidic residues" evidence="7">
    <location>
        <begin position="157"/>
        <end position="169"/>
    </location>
</feature>
<dbReference type="Gene3D" id="1.20.1510.10">
    <property type="entry name" value="Cation efflux protein transmembrane domain"/>
    <property type="match status" value="1"/>
</dbReference>
<dbReference type="EMBL" id="JAVDRF010000012">
    <property type="protein sequence ID" value="MDR6538775.1"/>
    <property type="molecule type" value="Genomic_DNA"/>
</dbReference>
<dbReference type="PANTHER" id="PTHR45755:SF4">
    <property type="entry name" value="ZINC TRANSPORTER 7"/>
    <property type="match status" value="1"/>
</dbReference>
<dbReference type="InterPro" id="IPR058533">
    <property type="entry name" value="Cation_efflux_TM"/>
</dbReference>
<feature type="transmembrane region" description="Helical" evidence="8">
    <location>
        <begin position="59"/>
        <end position="80"/>
    </location>
</feature>
<evidence type="ECO:0000256" key="7">
    <source>
        <dbReference type="SAM" id="MobiDB-lite"/>
    </source>
</evidence>
<feature type="transmembrane region" description="Helical" evidence="8">
    <location>
        <begin position="219"/>
        <end position="237"/>
    </location>
</feature>
<evidence type="ECO:0000256" key="4">
    <source>
        <dbReference type="ARBA" id="ARBA00022989"/>
    </source>
</evidence>
<gene>
    <name evidence="10" type="ORF">J2739_004568</name>
</gene>
<dbReference type="NCBIfam" id="NF033827">
    <property type="entry name" value="CDF_efflux_DmeF"/>
    <property type="match status" value="1"/>
</dbReference>
<evidence type="ECO:0000256" key="5">
    <source>
        <dbReference type="ARBA" id="ARBA00023065"/>
    </source>
</evidence>
<keyword evidence="11" id="KW-1185">Reference proteome</keyword>
<feature type="transmembrane region" description="Helical" evidence="8">
    <location>
        <begin position="28"/>
        <end position="47"/>
    </location>
</feature>
<evidence type="ECO:0000256" key="6">
    <source>
        <dbReference type="ARBA" id="ARBA00023136"/>
    </source>
</evidence>
<evidence type="ECO:0000256" key="1">
    <source>
        <dbReference type="ARBA" id="ARBA00004141"/>
    </source>
</evidence>
<name>A0ABU1NJY6_9BURK</name>
<feature type="transmembrane region" description="Helical" evidence="8">
    <location>
        <begin position="125"/>
        <end position="148"/>
    </location>
</feature>
<keyword evidence="4 8" id="KW-1133">Transmembrane helix</keyword>
<evidence type="ECO:0000256" key="8">
    <source>
        <dbReference type="SAM" id="Phobius"/>
    </source>
</evidence>
<dbReference type="NCBIfam" id="TIGR01297">
    <property type="entry name" value="CDF"/>
    <property type="match status" value="1"/>
</dbReference>
<dbReference type="RefSeq" id="WP_309905890.1">
    <property type="nucleotide sequence ID" value="NZ_JAVDRF010000012.1"/>
</dbReference>
<comment type="subcellular location">
    <subcellularLocation>
        <location evidence="1">Membrane</location>
        <topology evidence="1">Multi-pass membrane protein</topology>
    </subcellularLocation>
</comment>
<dbReference type="Proteomes" id="UP001184230">
    <property type="component" value="Unassembled WGS sequence"/>
</dbReference>
<evidence type="ECO:0000313" key="11">
    <source>
        <dbReference type="Proteomes" id="UP001184230"/>
    </source>
</evidence>
<protein>
    <submittedName>
        <fullName evidence="10">Cation diffusion facilitator family transporter</fullName>
    </submittedName>
</protein>
<keyword evidence="2" id="KW-0813">Transport</keyword>
<organism evidence="10 11">
    <name type="scientific">Variovorax soli</name>
    <dbReference type="NCBI Taxonomy" id="376815"/>
    <lineage>
        <taxon>Bacteria</taxon>
        <taxon>Pseudomonadati</taxon>
        <taxon>Pseudomonadota</taxon>
        <taxon>Betaproteobacteria</taxon>
        <taxon>Burkholderiales</taxon>
        <taxon>Comamonadaceae</taxon>
        <taxon>Variovorax</taxon>
    </lineage>
</organism>
<evidence type="ECO:0000256" key="2">
    <source>
        <dbReference type="ARBA" id="ARBA00022448"/>
    </source>
</evidence>
<dbReference type="Pfam" id="PF01545">
    <property type="entry name" value="Cation_efflux"/>
    <property type="match status" value="1"/>
</dbReference>